<evidence type="ECO:0000256" key="1">
    <source>
        <dbReference type="SAM" id="MobiDB-lite"/>
    </source>
</evidence>
<feature type="region of interest" description="Disordered" evidence="1">
    <location>
        <begin position="935"/>
        <end position="960"/>
    </location>
</feature>
<evidence type="ECO:0000313" key="3">
    <source>
        <dbReference type="Proteomes" id="UP000184267"/>
    </source>
</evidence>
<keyword evidence="3" id="KW-1185">Reference proteome</keyword>
<evidence type="ECO:0000313" key="2">
    <source>
        <dbReference type="EMBL" id="OJT04399.1"/>
    </source>
</evidence>
<dbReference type="STRING" id="154538.A0A1M2VA16"/>
<feature type="compositionally biased region" description="Low complexity" evidence="1">
    <location>
        <begin position="39"/>
        <end position="54"/>
    </location>
</feature>
<feature type="compositionally biased region" description="Polar residues" evidence="1">
    <location>
        <begin position="233"/>
        <end position="247"/>
    </location>
</feature>
<feature type="region of interest" description="Disordered" evidence="1">
    <location>
        <begin position="172"/>
        <end position="474"/>
    </location>
</feature>
<feature type="compositionally biased region" description="Acidic residues" evidence="1">
    <location>
        <begin position="389"/>
        <end position="401"/>
    </location>
</feature>
<dbReference type="Proteomes" id="UP000184267">
    <property type="component" value="Unassembled WGS sequence"/>
</dbReference>
<protein>
    <submittedName>
        <fullName evidence="2">Uncharacterized protein</fullName>
    </submittedName>
</protein>
<reference evidence="2 3" key="1">
    <citation type="submission" date="2016-10" db="EMBL/GenBank/DDBJ databases">
        <title>Genome sequence of the basidiomycete white-rot fungus Trametes pubescens.</title>
        <authorList>
            <person name="Makela M.R."/>
            <person name="Granchi Z."/>
            <person name="Peng M."/>
            <person name="De Vries R.P."/>
            <person name="Grigoriev I."/>
            <person name="Riley R."/>
            <person name="Hilden K."/>
        </authorList>
    </citation>
    <scope>NUCLEOTIDE SEQUENCE [LARGE SCALE GENOMIC DNA]</scope>
    <source>
        <strain evidence="2 3">FBCC735</strain>
    </source>
</reference>
<feature type="compositionally biased region" description="Basic and acidic residues" evidence="1">
    <location>
        <begin position="377"/>
        <end position="388"/>
    </location>
</feature>
<sequence>MTPSPSFREKQRAIKAHSMPAVPSLGQILASQNGQMMYPQAQQQPSPTTSNSSHQSRRTPPPTSRISPVTAKVASLPERQNTPPPLLHTHSQPVISQLPNQHHPRPVNRVQQPPFLAQYQNQEDNWAITEELMAEFEREHGQYGAHPPGTAGVAYAGGVASSRTKARHEYVPVPIPATAPAKDPAVERVRATDRASPKDSDSGSVGAAKRQARDKEREAQGARESSKTRDRSGTVSSQHVNEAQGNVRTPEYRGSPQYQTPMASPGERTAAYTQYVPEPYQPPPQSATQPPVRKPVPNVGVGEAATTRLTPPATSKLANNHTPPLQTMAMRPPDRSLPVQEEPEEDVGHEFEHEEPQYAERHHGSPTPSSDLYPEGHTIRYDTRHEQRDEDDDETLNEEVDEHIQQNKSSEDSEAGFTPRSPSTNLPERSRDAQYVGPTGQYAGLNAQYGQAHADNQKTIRQKPRAATIDQLGMRSFDPAMFEREIRSLRDNNHDQPPNGQHERASQSPQQVHSEPPRPTQQQLPPPQQQPQAQYDPRLRALNHILDQRLGYHWNGSEHQSDDLQSLFDDPTSSYLQTFLRSASARPGAPVPPTPQSHTAAPSPSPLISAMPSDVEPRQIGSPYPYPFTHIRRQTHSGAIPTPSTNYDINNPAVIREQLALQMQIYALNNGLAQPSSESAFSPSSTPYPGPGYNPWQFVPAAGTAGLNAHMAAASIRSSPSHEPVSLPPPPMRGRGLRRREPINGHLRAPQPARQARPRVKPPPRVDSTQPRETSPEMSSGEETSTAGEEHYVDPYIPGAGGLNGNGNGNGAVVDAWDEEGEDGEWVDEEIDGEEEDLLDLEYHPSFVSNPQKRRRRFDTRWDALVQAFQALDRETDATLVLLAAPSHSTKLHALTSRALRRDPALANSPALSNVRRGFSALATQRRAARKAQHMSLAERLSSRSDSSVDGSPGANSPGEMDLRRALEAALGSLGALSAIYDQREARWRDEMRKQNDDRERIELLLRQALGPVALNGHGVGTNGV</sequence>
<feature type="region of interest" description="Disordered" evidence="1">
    <location>
        <begin position="583"/>
        <end position="612"/>
    </location>
</feature>
<gene>
    <name evidence="2" type="ORF">TRAPUB_4855</name>
</gene>
<accession>A0A1M2VA16</accession>
<dbReference type="OMA" id="QTDATMV"/>
<feature type="compositionally biased region" description="Polar residues" evidence="1">
    <location>
        <begin position="307"/>
        <end position="325"/>
    </location>
</feature>
<proteinExistence type="predicted"/>
<feature type="compositionally biased region" description="Low complexity" evidence="1">
    <location>
        <begin position="936"/>
        <end position="952"/>
    </location>
</feature>
<dbReference type="EMBL" id="MNAD01001540">
    <property type="protein sequence ID" value="OJT04399.1"/>
    <property type="molecule type" value="Genomic_DNA"/>
</dbReference>
<feature type="compositionally biased region" description="Polar residues" evidence="1">
    <location>
        <begin position="89"/>
        <end position="100"/>
    </location>
</feature>
<dbReference type="OrthoDB" id="3243310at2759"/>
<feature type="region of interest" description="Disordered" evidence="1">
    <location>
        <begin position="1"/>
        <end position="105"/>
    </location>
</feature>
<name>A0A1M2VA16_TRAPU</name>
<feature type="compositionally biased region" description="Basic and acidic residues" evidence="1">
    <location>
        <begin position="346"/>
        <end position="363"/>
    </location>
</feature>
<feature type="compositionally biased region" description="Basic and acidic residues" evidence="1">
    <location>
        <begin position="402"/>
        <end position="411"/>
    </location>
</feature>
<feature type="region of interest" description="Disordered" evidence="1">
    <location>
        <begin position="713"/>
        <end position="794"/>
    </location>
</feature>
<comment type="caution">
    <text evidence="2">The sequence shown here is derived from an EMBL/GenBank/DDBJ whole genome shotgun (WGS) entry which is preliminary data.</text>
</comment>
<feature type="region of interest" description="Disordered" evidence="1">
    <location>
        <begin position="490"/>
        <end position="533"/>
    </location>
</feature>
<feature type="compositionally biased region" description="Low complexity" evidence="1">
    <location>
        <begin position="777"/>
        <end position="787"/>
    </location>
</feature>
<dbReference type="AlphaFoldDB" id="A0A1M2VA16"/>
<feature type="compositionally biased region" description="Basic and acidic residues" evidence="1">
    <location>
        <begin position="211"/>
        <end position="232"/>
    </location>
</feature>
<organism evidence="2 3">
    <name type="scientific">Trametes pubescens</name>
    <name type="common">White-rot fungus</name>
    <dbReference type="NCBI Taxonomy" id="154538"/>
    <lineage>
        <taxon>Eukaryota</taxon>
        <taxon>Fungi</taxon>
        <taxon>Dikarya</taxon>
        <taxon>Basidiomycota</taxon>
        <taxon>Agaricomycotina</taxon>
        <taxon>Agaricomycetes</taxon>
        <taxon>Polyporales</taxon>
        <taxon>Polyporaceae</taxon>
        <taxon>Trametes</taxon>
    </lineage>
</organism>
<feature type="compositionally biased region" description="Basic and acidic residues" evidence="1">
    <location>
        <begin position="184"/>
        <end position="201"/>
    </location>
</feature>